<keyword evidence="6" id="KW-1185">Reference proteome</keyword>
<gene>
    <name evidence="5" type="ORF">GCM10017786_21510</name>
</gene>
<evidence type="ECO:0000256" key="3">
    <source>
        <dbReference type="ARBA" id="ARBA00022842"/>
    </source>
</evidence>
<evidence type="ECO:0000259" key="4">
    <source>
        <dbReference type="Pfam" id="PF03328"/>
    </source>
</evidence>
<keyword evidence="3" id="KW-0460">Magnesium</keyword>
<comment type="caution">
    <text evidence="5">The sequence shown here is derived from an EMBL/GenBank/DDBJ whole genome shotgun (WGS) entry which is preliminary data.</text>
</comment>
<reference evidence="6" key="1">
    <citation type="journal article" date="2019" name="Int. J. Syst. Evol. Microbiol.">
        <title>The Global Catalogue of Microorganisms (GCM) 10K type strain sequencing project: providing services to taxonomists for standard genome sequencing and annotation.</title>
        <authorList>
            <consortium name="The Broad Institute Genomics Platform"/>
            <consortium name="The Broad Institute Genome Sequencing Center for Infectious Disease"/>
            <person name="Wu L."/>
            <person name="Ma J."/>
        </authorList>
    </citation>
    <scope>NUCLEOTIDE SEQUENCE [LARGE SCALE GENOMIC DNA]</scope>
    <source>
        <strain evidence="6">CGMCC 4.7677</strain>
    </source>
</reference>
<dbReference type="InterPro" id="IPR005000">
    <property type="entry name" value="Aldolase/citrate-lyase_domain"/>
</dbReference>
<evidence type="ECO:0000256" key="1">
    <source>
        <dbReference type="ARBA" id="ARBA00001946"/>
    </source>
</evidence>
<feature type="domain" description="HpcH/HpaI aldolase/citrate lyase" evidence="4">
    <location>
        <begin position="6"/>
        <end position="203"/>
    </location>
</feature>
<dbReference type="Pfam" id="PF03328">
    <property type="entry name" value="HpcH_HpaI"/>
    <property type="match status" value="1"/>
</dbReference>
<comment type="cofactor">
    <cofactor evidence="1">
        <name>Mg(2+)</name>
        <dbReference type="ChEBI" id="CHEBI:18420"/>
    </cofactor>
</comment>
<proteinExistence type="predicted"/>
<evidence type="ECO:0000256" key="2">
    <source>
        <dbReference type="ARBA" id="ARBA00022723"/>
    </source>
</evidence>
<dbReference type="Gene3D" id="3.20.20.60">
    <property type="entry name" value="Phosphoenolpyruvate-binding domains"/>
    <property type="match status" value="1"/>
</dbReference>
<dbReference type="Proteomes" id="UP000605897">
    <property type="component" value="Unassembled WGS sequence"/>
</dbReference>
<dbReference type="SUPFAM" id="SSF51621">
    <property type="entry name" value="Phosphoenolpyruvate/pyruvate domain"/>
    <property type="match status" value="1"/>
</dbReference>
<dbReference type="PANTHER" id="PTHR32308">
    <property type="entry name" value="LYASE BETA SUBUNIT, PUTATIVE (AFU_ORTHOLOGUE AFUA_4G13030)-RELATED"/>
    <property type="match status" value="1"/>
</dbReference>
<organism evidence="5 6">
    <name type="scientific">Amycolatopsis deserti</name>
    <dbReference type="NCBI Taxonomy" id="185696"/>
    <lineage>
        <taxon>Bacteria</taxon>
        <taxon>Bacillati</taxon>
        <taxon>Actinomycetota</taxon>
        <taxon>Actinomycetes</taxon>
        <taxon>Pseudonocardiales</taxon>
        <taxon>Pseudonocardiaceae</taxon>
        <taxon>Amycolatopsis</taxon>
    </lineage>
</organism>
<keyword evidence="5" id="KW-0456">Lyase</keyword>
<dbReference type="PANTHER" id="PTHR32308:SF10">
    <property type="entry name" value="CITRATE LYASE SUBUNIT BETA"/>
    <property type="match status" value="1"/>
</dbReference>
<dbReference type="PIRSF" id="PIRSF015582">
    <property type="entry name" value="Cit_lyase_B"/>
    <property type="match status" value="1"/>
</dbReference>
<sequence length="262" mass="27408">MVASARSFLFVPGHRPDRFAKAAASGCDVVVLDLEDAVGADSKAEARQHVRSWLAAGHPAVVRINAPGTPWFTDDLAAVADHATAVMVPKAEDPAVLDAIPALVIPLIETALGITRAVDVCAAASVVRPAFGSIDLAAQLGLDPTSHTALQHARSTLVLAAATTGRAAPIDGVTTTLDNPEPLHADLAHAIELGYTGKLCIHPHQTAPVNTAFTPTPTEIHWATEVLACVTDGSVTVHNGHMVDRPVILRAQTILARARYRS</sequence>
<name>A0ABQ3IS23_9PSEU</name>
<dbReference type="InterPro" id="IPR011206">
    <property type="entry name" value="Citrate_lyase_beta/mcl1/mcl2"/>
</dbReference>
<evidence type="ECO:0000313" key="6">
    <source>
        <dbReference type="Proteomes" id="UP000605897"/>
    </source>
</evidence>
<dbReference type="InterPro" id="IPR015813">
    <property type="entry name" value="Pyrv/PenolPyrv_kinase-like_dom"/>
</dbReference>
<dbReference type="RefSeq" id="WP_191244367.1">
    <property type="nucleotide sequence ID" value="NZ_BNAU01000002.1"/>
</dbReference>
<evidence type="ECO:0000313" key="5">
    <source>
        <dbReference type="EMBL" id="GHE89137.1"/>
    </source>
</evidence>
<protein>
    <submittedName>
        <fullName evidence="5">Citryl-CoA lyase</fullName>
    </submittedName>
</protein>
<accession>A0ABQ3IS23</accession>
<dbReference type="GO" id="GO:0016829">
    <property type="term" value="F:lyase activity"/>
    <property type="evidence" value="ECO:0007669"/>
    <property type="project" value="UniProtKB-KW"/>
</dbReference>
<dbReference type="InterPro" id="IPR040442">
    <property type="entry name" value="Pyrv_kinase-like_dom_sf"/>
</dbReference>
<keyword evidence="2" id="KW-0479">Metal-binding</keyword>
<dbReference type="EMBL" id="BNAU01000002">
    <property type="protein sequence ID" value="GHE89137.1"/>
    <property type="molecule type" value="Genomic_DNA"/>
</dbReference>